<organism evidence="2 3">
    <name type="scientific">Chlorella ohadii</name>
    <dbReference type="NCBI Taxonomy" id="2649997"/>
    <lineage>
        <taxon>Eukaryota</taxon>
        <taxon>Viridiplantae</taxon>
        <taxon>Chlorophyta</taxon>
        <taxon>core chlorophytes</taxon>
        <taxon>Trebouxiophyceae</taxon>
        <taxon>Chlorellales</taxon>
        <taxon>Chlorellaceae</taxon>
        <taxon>Chlorella clade</taxon>
        <taxon>Chlorella</taxon>
    </lineage>
</organism>
<evidence type="ECO:0000256" key="1">
    <source>
        <dbReference type="SAM" id="MobiDB-lite"/>
    </source>
</evidence>
<accession>A0AAD5DNL8</accession>
<sequence length="81" mass="9147">MLIMGGRLGGCGTQVDWNGDVRTRIKVAVPEGPERDYFKQMMEEEYAQYEEDWEEDEEEDEKGQEEEGEGGAAGEAEVQQA</sequence>
<name>A0AAD5DNL8_9CHLO</name>
<evidence type="ECO:0000313" key="3">
    <source>
        <dbReference type="Proteomes" id="UP001205105"/>
    </source>
</evidence>
<dbReference type="AlphaFoldDB" id="A0AAD5DNL8"/>
<keyword evidence="3" id="KW-1185">Reference proteome</keyword>
<feature type="region of interest" description="Disordered" evidence="1">
    <location>
        <begin position="48"/>
        <end position="81"/>
    </location>
</feature>
<gene>
    <name evidence="2" type="ORF">COHA_005344</name>
</gene>
<protein>
    <submittedName>
        <fullName evidence="2">Uncharacterized protein</fullName>
    </submittedName>
</protein>
<comment type="caution">
    <text evidence="2">The sequence shown here is derived from an EMBL/GenBank/DDBJ whole genome shotgun (WGS) entry which is preliminary data.</text>
</comment>
<reference evidence="2" key="1">
    <citation type="submission" date="2020-11" db="EMBL/GenBank/DDBJ databases">
        <title>Chlorella ohadii genome sequencing and assembly.</title>
        <authorList>
            <person name="Murik O."/>
            <person name="Treves H."/>
            <person name="Kedem I."/>
            <person name="Shotland Y."/>
            <person name="Kaplan A."/>
        </authorList>
    </citation>
    <scope>NUCLEOTIDE SEQUENCE</scope>
    <source>
        <strain evidence="2">1</strain>
    </source>
</reference>
<evidence type="ECO:0000313" key="2">
    <source>
        <dbReference type="EMBL" id="KAI7840912.1"/>
    </source>
</evidence>
<dbReference type="Proteomes" id="UP001205105">
    <property type="component" value="Unassembled WGS sequence"/>
</dbReference>
<feature type="compositionally biased region" description="Acidic residues" evidence="1">
    <location>
        <begin position="48"/>
        <end position="69"/>
    </location>
</feature>
<dbReference type="EMBL" id="JADXDR010000069">
    <property type="protein sequence ID" value="KAI7840912.1"/>
    <property type="molecule type" value="Genomic_DNA"/>
</dbReference>
<proteinExistence type="predicted"/>